<keyword evidence="2 8" id="KW-0813">Transport</keyword>
<dbReference type="Gene3D" id="2.40.170.20">
    <property type="entry name" value="TonB-dependent receptor, beta-barrel domain"/>
    <property type="match status" value="1"/>
</dbReference>
<dbReference type="SUPFAM" id="SSF49464">
    <property type="entry name" value="Carboxypeptidase regulatory domain-like"/>
    <property type="match status" value="1"/>
</dbReference>
<keyword evidence="6 8" id="KW-0472">Membrane</keyword>
<evidence type="ECO:0000259" key="11">
    <source>
        <dbReference type="Pfam" id="PF07715"/>
    </source>
</evidence>
<dbReference type="InterPro" id="IPR012910">
    <property type="entry name" value="Plug_dom"/>
</dbReference>
<gene>
    <name evidence="12" type="ORF">GCM10022291_21620</name>
</gene>
<dbReference type="InterPro" id="IPR037066">
    <property type="entry name" value="Plug_dom_sf"/>
</dbReference>
<dbReference type="InterPro" id="IPR023996">
    <property type="entry name" value="TonB-dep_OMP_SusC/RagA"/>
</dbReference>
<dbReference type="InterPro" id="IPR000531">
    <property type="entry name" value="Beta-barrel_TonB"/>
</dbReference>
<evidence type="ECO:0000256" key="6">
    <source>
        <dbReference type="ARBA" id="ARBA00023136"/>
    </source>
</evidence>
<sequence>MLLCFNVAVYAQSIKVSGTITDAASQPLIGANVIVKGTTRGAISDFDGNYSISASAGETLVISYTGFKTTEIKVGGSSTINITLAEDTESLDEVILIGYGSRKKSDVVSAVSTVDKDFLEQQPSADATRALQGSASGVTVVSSARPGQQAQIRIRGLGSINGNSPLFIVDGVTGGSVPPPDQIESMQVLKDASSTAIYGARGASGVILITTKSGRKNQAPKFQFNVRTGIGKSNANYDLITDPNLIGQMLWLEQTNDGISPSHAHFQFDPNDIMATQVNDYLFPNGASFGDPATDPSLYNQETYPITLTNKNGTNWMDESLRSAFLQDFSLAVSGGSEKTTYSFNASFFDEEGVFKYNSFNRYAFRSNVDSEITDWLSVGQRLGATLTESKGNLPGFNRYVETSPLIPLRDVAGNWAGGIVGGNLNDGPNPVAAIYRNRKDLRKTLNLVGNFHVEIAPAKNLKVKSLFGYNMNWFSNHDPRFGDPENTNGSSLNTLTETRSNNITWNFTNTVNYSKIFSDVHNFDVLVGMESTEFNFDTVTAGREDFLSTNDDFYYLSSGGPNNISNGSDAATWKLFSLFSRVFYSFDDKYIVEGTIRRDGSSRFGANNRYGYFPAASLGWVVTKENFMEGSSDWLNQLKFRAGWGQSGNDQIGNYNGFSTFGSGLGNSYYGISGNDNTITQGYQSTAVGNPNAKWETTESLNIGIDATLFRNLDLSVDVWNKTTKDMLFRSAIPAVNGQGTAPFVNVGNMDNNGVDIELNYRGNANNDFSYNIGLNVSTYTNEVTKLSSSDGDALIGRSERGQTYTRAISGRSFPEFYGYIIDGIFQTQAEADAHPTNGTYNEPGNLKVRDISGPDGVPDGIITADDRTWIGNPHPDFTVGLNLGFEYKNFDLTSIWYASVGNDIINYHDRFTRWGLFQGPKAADRLFKSWGSPYLENNEDAVLPKASGATSFEQNTNSEHIEDGSFLRMKSIQLGYNLPDDVLNKFGLSSMRIYVMGTNLITLFDDYSGLDVEVSPENEIDRGFDQGTWPQPKQFIFGVNIGI</sequence>
<dbReference type="NCBIfam" id="TIGR04057">
    <property type="entry name" value="SusC_RagA_signa"/>
    <property type="match status" value="1"/>
</dbReference>
<evidence type="ECO:0000256" key="8">
    <source>
        <dbReference type="PROSITE-ProRule" id="PRU01360"/>
    </source>
</evidence>
<keyword evidence="3 8" id="KW-1134">Transmembrane beta strand</keyword>
<dbReference type="Pfam" id="PF13715">
    <property type="entry name" value="CarbopepD_reg_2"/>
    <property type="match status" value="1"/>
</dbReference>
<evidence type="ECO:0000256" key="2">
    <source>
        <dbReference type="ARBA" id="ARBA00022448"/>
    </source>
</evidence>
<keyword evidence="4 8" id="KW-0812">Transmembrane</keyword>
<feature type="domain" description="TonB-dependent receptor-like beta-barrel" evidence="10">
    <location>
        <begin position="426"/>
        <end position="796"/>
    </location>
</feature>
<feature type="domain" description="TonB-dependent receptor plug" evidence="11">
    <location>
        <begin position="104"/>
        <end position="206"/>
    </location>
</feature>
<evidence type="ECO:0000256" key="4">
    <source>
        <dbReference type="ARBA" id="ARBA00022692"/>
    </source>
</evidence>
<evidence type="ECO:0000313" key="13">
    <source>
        <dbReference type="Proteomes" id="UP001501496"/>
    </source>
</evidence>
<reference evidence="13" key="1">
    <citation type="journal article" date="2019" name="Int. J. Syst. Evol. Microbiol.">
        <title>The Global Catalogue of Microorganisms (GCM) 10K type strain sequencing project: providing services to taxonomists for standard genome sequencing and annotation.</title>
        <authorList>
            <consortium name="The Broad Institute Genomics Platform"/>
            <consortium name="The Broad Institute Genome Sequencing Center for Infectious Disease"/>
            <person name="Wu L."/>
            <person name="Ma J."/>
        </authorList>
    </citation>
    <scope>NUCLEOTIDE SEQUENCE [LARGE SCALE GENOMIC DNA]</scope>
    <source>
        <strain evidence="13">JCM 17630</strain>
    </source>
</reference>
<organism evidence="12 13">
    <name type="scientific">Postechiella marina</name>
    <dbReference type="NCBI Taxonomy" id="943941"/>
    <lineage>
        <taxon>Bacteria</taxon>
        <taxon>Pseudomonadati</taxon>
        <taxon>Bacteroidota</taxon>
        <taxon>Flavobacteriia</taxon>
        <taxon>Flavobacteriales</taxon>
        <taxon>Flavobacteriaceae</taxon>
        <taxon>Postechiella</taxon>
    </lineage>
</organism>
<name>A0ABP8CB69_9FLAO</name>
<dbReference type="InterPro" id="IPR036942">
    <property type="entry name" value="Beta-barrel_TonB_sf"/>
</dbReference>
<proteinExistence type="inferred from homology"/>
<dbReference type="InterPro" id="IPR039426">
    <property type="entry name" value="TonB-dep_rcpt-like"/>
</dbReference>
<evidence type="ECO:0000259" key="10">
    <source>
        <dbReference type="Pfam" id="PF00593"/>
    </source>
</evidence>
<dbReference type="InterPro" id="IPR023997">
    <property type="entry name" value="TonB-dep_OMP_SusC/RagA_CS"/>
</dbReference>
<comment type="similarity">
    <text evidence="8 9">Belongs to the TonB-dependent receptor family.</text>
</comment>
<dbReference type="NCBIfam" id="TIGR04056">
    <property type="entry name" value="OMP_RagA_SusC"/>
    <property type="match status" value="1"/>
</dbReference>
<dbReference type="InterPro" id="IPR008969">
    <property type="entry name" value="CarboxyPept-like_regulatory"/>
</dbReference>
<keyword evidence="13" id="KW-1185">Reference proteome</keyword>
<dbReference type="Gene3D" id="2.170.130.10">
    <property type="entry name" value="TonB-dependent receptor, plug domain"/>
    <property type="match status" value="1"/>
</dbReference>
<evidence type="ECO:0000256" key="7">
    <source>
        <dbReference type="ARBA" id="ARBA00023237"/>
    </source>
</evidence>
<accession>A0ABP8CB69</accession>
<evidence type="ECO:0000256" key="1">
    <source>
        <dbReference type="ARBA" id="ARBA00004571"/>
    </source>
</evidence>
<dbReference type="Gene3D" id="2.60.40.1120">
    <property type="entry name" value="Carboxypeptidase-like, regulatory domain"/>
    <property type="match status" value="1"/>
</dbReference>
<dbReference type="PROSITE" id="PS52016">
    <property type="entry name" value="TONB_DEPENDENT_REC_3"/>
    <property type="match status" value="1"/>
</dbReference>
<dbReference type="Pfam" id="PF07715">
    <property type="entry name" value="Plug"/>
    <property type="match status" value="1"/>
</dbReference>
<evidence type="ECO:0000256" key="3">
    <source>
        <dbReference type="ARBA" id="ARBA00022452"/>
    </source>
</evidence>
<keyword evidence="12" id="KW-0675">Receptor</keyword>
<comment type="subcellular location">
    <subcellularLocation>
        <location evidence="1 8">Cell outer membrane</location>
        <topology evidence="1 8">Multi-pass membrane protein</topology>
    </subcellularLocation>
</comment>
<keyword evidence="5 9" id="KW-0798">TonB box</keyword>
<dbReference type="SUPFAM" id="SSF56935">
    <property type="entry name" value="Porins"/>
    <property type="match status" value="1"/>
</dbReference>
<evidence type="ECO:0000313" key="12">
    <source>
        <dbReference type="EMBL" id="GAA4236691.1"/>
    </source>
</evidence>
<keyword evidence="7 8" id="KW-0998">Cell outer membrane</keyword>
<dbReference type="EMBL" id="BAABCA010000004">
    <property type="protein sequence ID" value="GAA4236691.1"/>
    <property type="molecule type" value="Genomic_DNA"/>
</dbReference>
<dbReference type="Pfam" id="PF00593">
    <property type="entry name" value="TonB_dep_Rec_b-barrel"/>
    <property type="match status" value="1"/>
</dbReference>
<evidence type="ECO:0000256" key="9">
    <source>
        <dbReference type="RuleBase" id="RU003357"/>
    </source>
</evidence>
<evidence type="ECO:0000256" key="5">
    <source>
        <dbReference type="ARBA" id="ARBA00023077"/>
    </source>
</evidence>
<comment type="caution">
    <text evidence="12">The sequence shown here is derived from an EMBL/GenBank/DDBJ whole genome shotgun (WGS) entry which is preliminary data.</text>
</comment>
<dbReference type="RefSeq" id="WP_344788246.1">
    <property type="nucleotide sequence ID" value="NZ_BAABCA010000004.1"/>
</dbReference>
<dbReference type="Proteomes" id="UP001501496">
    <property type="component" value="Unassembled WGS sequence"/>
</dbReference>
<protein>
    <submittedName>
        <fullName evidence="12">TonB-dependent receptor</fullName>
    </submittedName>
</protein>